<sequence length="47" mass="5527">MHMETTLPTQTGIFFISSTDPSEDYHIFFAYARGWLPDIFVTTSYYQ</sequence>
<organism evidence="1 2">
    <name type="scientific">Rubidibacter lacunae KORDI 51-2</name>
    <dbReference type="NCBI Taxonomy" id="582515"/>
    <lineage>
        <taxon>Bacteria</taxon>
        <taxon>Bacillati</taxon>
        <taxon>Cyanobacteriota</taxon>
        <taxon>Cyanophyceae</taxon>
        <taxon>Oscillatoriophycideae</taxon>
        <taxon>Chroococcales</taxon>
        <taxon>Aphanothecaceae</taxon>
        <taxon>Rubidibacter</taxon>
    </lineage>
</organism>
<accession>U5DM89</accession>
<reference evidence="1 2" key="1">
    <citation type="submission" date="2013-05" db="EMBL/GenBank/DDBJ databases">
        <title>Draft genome sequence of Rubidibacter lacunae KORDI 51-2.</title>
        <authorList>
            <person name="Choi D.H."/>
            <person name="Noh J.H."/>
            <person name="Kwon K.-K."/>
            <person name="Lee J.-H."/>
            <person name="Ryu J.-Y."/>
        </authorList>
    </citation>
    <scope>NUCLEOTIDE SEQUENCE [LARGE SCALE GENOMIC DNA]</scope>
    <source>
        <strain evidence="1 2">KORDI 51-2</strain>
    </source>
</reference>
<proteinExistence type="predicted"/>
<dbReference type="EMBL" id="ASSJ01000042">
    <property type="protein sequence ID" value="ERN41699.1"/>
    <property type="molecule type" value="Genomic_DNA"/>
</dbReference>
<protein>
    <submittedName>
        <fullName evidence="1">Uncharacterized protein</fullName>
    </submittedName>
</protein>
<evidence type="ECO:0000313" key="1">
    <source>
        <dbReference type="EMBL" id="ERN41699.1"/>
    </source>
</evidence>
<comment type="caution">
    <text evidence="1">The sequence shown here is derived from an EMBL/GenBank/DDBJ whole genome shotgun (WGS) entry which is preliminary data.</text>
</comment>
<keyword evidence="2" id="KW-1185">Reference proteome</keyword>
<dbReference type="AlphaFoldDB" id="U5DM89"/>
<dbReference type="STRING" id="582515.KR51_00016920"/>
<name>U5DM89_9CHRO</name>
<dbReference type="Proteomes" id="UP000016960">
    <property type="component" value="Unassembled WGS sequence"/>
</dbReference>
<evidence type="ECO:0000313" key="2">
    <source>
        <dbReference type="Proteomes" id="UP000016960"/>
    </source>
</evidence>
<dbReference type="InParanoid" id="U5DM89"/>
<gene>
    <name evidence="1" type="ORF">KR51_00016920</name>
</gene>